<reference evidence="1 2" key="1">
    <citation type="submission" date="2017-07" db="EMBL/GenBank/DDBJ databases">
        <title>Bifidobacterium novel species.</title>
        <authorList>
            <person name="Lugli G.A."/>
            <person name="Milani C."/>
            <person name="Duranti S."/>
            <person name="Mangifesta M."/>
        </authorList>
    </citation>
    <scope>NUCLEOTIDE SEQUENCE [LARGE SCALE GENOMIC DNA]</scope>
    <source>
        <strain evidence="1 2">77</strain>
    </source>
</reference>
<keyword evidence="2" id="KW-1185">Reference proteome</keyword>
<gene>
    <name evidence="1" type="ORF">Uis4E_0400</name>
</gene>
<organism evidence="1 2">
    <name type="scientific">Bifidobacterium parmae</name>
    <dbReference type="NCBI Taxonomy" id="361854"/>
    <lineage>
        <taxon>Bacteria</taxon>
        <taxon>Bacillati</taxon>
        <taxon>Actinomycetota</taxon>
        <taxon>Actinomycetes</taxon>
        <taxon>Bifidobacteriales</taxon>
        <taxon>Bifidobacteriaceae</taxon>
        <taxon>Bifidobacterium</taxon>
    </lineage>
</organism>
<protein>
    <submittedName>
        <fullName evidence="1">Uncharacterized protein</fullName>
    </submittedName>
</protein>
<dbReference type="AlphaFoldDB" id="A0A2N5J5P6"/>
<evidence type="ECO:0000313" key="2">
    <source>
        <dbReference type="Proteomes" id="UP000235034"/>
    </source>
</evidence>
<evidence type="ECO:0000313" key="1">
    <source>
        <dbReference type="EMBL" id="PLS29526.1"/>
    </source>
</evidence>
<proteinExistence type="predicted"/>
<name>A0A2N5J5P6_9BIFI</name>
<sequence length="55" mass="6488">MKGDEVVELREEYANGLLLFNNWQIHNQSCQIARMYMNYCLPLGPLSKKLLIRTM</sequence>
<accession>A0A2N5J5P6</accession>
<comment type="caution">
    <text evidence="1">The sequence shown here is derived from an EMBL/GenBank/DDBJ whole genome shotgun (WGS) entry which is preliminary data.</text>
</comment>
<dbReference type="EMBL" id="NMWT01000003">
    <property type="protein sequence ID" value="PLS29526.1"/>
    <property type="molecule type" value="Genomic_DNA"/>
</dbReference>
<dbReference type="Proteomes" id="UP000235034">
    <property type="component" value="Unassembled WGS sequence"/>
</dbReference>